<dbReference type="Gene3D" id="1.10.720.30">
    <property type="entry name" value="SAP domain"/>
    <property type="match status" value="1"/>
</dbReference>
<dbReference type="GeneID" id="25032838"/>
<accession>S9PRX8</accession>
<gene>
    <name evidence="5" type="ORF">SOCG_03870</name>
</gene>
<dbReference type="SMART" id="SM00513">
    <property type="entry name" value="SAP"/>
    <property type="match status" value="1"/>
</dbReference>
<dbReference type="InterPro" id="IPR003034">
    <property type="entry name" value="SAP_dom"/>
</dbReference>
<feature type="compositionally biased region" description="Basic and acidic residues" evidence="3">
    <location>
        <begin position="81"/>
        <end position="124"/>
    </location>
</feature>
<evidence type="ECO:0000256" key="2">
    <source>
        <dbReference type="ARBA" id="ARBA00046328"/>
    </source>
</evidence>
<dbReference type="GO" id="GO:0016973">
    <property type="term" value="P:poly(A)+ mRNA export from nucleus"/>
    <property type="evidence" value="ECO:0007669"/>
    <property type="project" value="TreeGrafter"/>
</dbReference>
<dbReference type="InterPro" id="IPR052240">
    <property type="entry name" value="SAP_domain_ribonucleoprotein"/>
</dbReference>
<dbReference type="PANTHER" id="PTHR46551:SF1">
    <property type="entry name" value="SAP DOMAIN-CONTAINING RIBONUCLEOPROTEIN"/>
    <property type="match status" value="1"/>
</dbReference>
<dbReference type="eggNOG" id="KOG4259">
    <property type="taxonomic scope" value="Eukaryota"/>
</dbReference>
<feature type="region of interest" description="Disordered" evidence="3">
    <location>
        <begin position="178"/>
        <end position="246"/>
    </location>
</feature>
<dbReference type="EMBL" id="KE503207">
    <property type="protein sequence ID" value="EPX71936.1"/>
    <property type="molecule type" value="Genomic_DNA"/>
</dbReference>
<proteinExistence type="inferred from homology"/>
<dbReference type="PROSITE" id="PS50800">
    <property type="entry name" value="SAP"/>
    <property type="match status" value="1"/>
</dbReference>
<reference evidence="5 6" key="1">
    <citation type="journal article" date="2011" name="Science">
        <title>Comparative functional genomics of the fission yeasts.</title>
        <authorList>
            <person name="Rhind N."/>
            <person name="Chen Z."/>
            <person name="Yassour M."/>
            <person name="Thompson D.A."/>
            <person name="Haas B.J."/>
            <person name="Habib N."/>
            <person name="Wapinski I."/>
            <person name="Roy S."/>
            <person name="Lin M.F."/>
            <person name="Heiman D.I."/>
            <person name="Young S.K."/>
            <person name="Furuya K."/>
            <person name="Guo Y."/>
            <person name="Pidoux A."/>
            <person name="Chen H.M."/>
            <person name="Robbertse B."/>
            <person name="Goldberg J.M."/>
            <person name="Aoki K."/>
            <person name="Bayne E.H."/>
            <person name="Berlin A.M."/>
            <person name="Desjardins C.A."/>
            <person name="Dobbs E."/>
            <person name="Dukaj L."/>
            <person name="Fan L."/>
            <person name="FitzGerald M.G."/>
            <person name="French C."/>
            <person name="Gujja S."/>
            <person name="Hansen K."/>
            <person name="Keifenheim D."/>
            <person name="Levin J.Z."/>
            <person name="Mosher R.A."/>
            <person name="Mueller C.A."/>
            <person name="Pfiffner J."/>
            <person name="Priest M."/>
            <person name="Russ C."/>
            <person name="Smialowska A."/>
            <person name="Swoboda P."/>
            <person name="Sykes S.M."/>
            <person name="Vaughn M."/>
            <person name="Vengrova S."/>
            <person name="Yoder R."/>
            <person name="Zeng Q."/>
            <person name="Allshire R."/>
            <person name="Baulcombe D."/>
            <person name="Birren B.W."/>
            <person name="Brown W."/>
            <person name="Ekwall K."/>
            <person name="Kellis M."/>
            <person name="Leatherwood J."/>
            <person name="Levin H."/>
            <person name="Margalit H."/>
            <person name="Martienssen R."/>
            <person name="Nieduszynski C.A."/>
            <person name="Spatafora J.W."/>
            <person name="Friedman N."/>
            <person name="Dalgaard J.Z."/>
            <person name="Baumann P."/>
            <person name="Niki H."/>
            <person name="Regev A."/>
            <person name="Nusbaum C."/>
        </authorList>
    </citation>
    <scope>NUCLEOTIDE SEQUENCE [LARGE SCALE GENOMIC DNA]</scope>
    <source>
        <strain evidence="6">yFS286</strain>
    </source>
</reference>
<keyword evidence="1" id="KW-0597">Phosphoprotein</keyword>
<comment type="similarity">
    <text evidence="2">Belongs to the SAP domain-containing ribonucleoprotein family.</text>
</comment>
<evidence type="ECO:0000313" key="6">
    <source>
        <dbReference type="Proteomes" id="UP000016088"/>
    </source>
</evidence>
<dbReference type="SUPFAM" id="SSF68906">
    <property type="entry name" value="SAP domain"/>
    <property type="match status" value="1"/>
</dbReference>
<dbReference type="AlphaFoldDB" id="S9PRX8"/>
<dbReference type="PANTHER" id="PTHR46551">
    <property type="entry name" value="SAP DOMAIN-CONTAINING RIBONUCLEOPROTEIN"/>
    <property type="match status" value="1"/>
</dbReference>
<dbReference type="InterPro" id="IPR036361">
    <property type="entry name" value="SAP_dom_sf"/>
</dbReference>
<evidence type="ECO:0000256" key="3">
    <source>
        <dbReference type="SAM" id="MobiDB-lite"/>
    </source>
</evidence>
<feature type="compositionally biased region" description="Basic residues" evidence="3">
    <location>
        <begin position="193"/>
        <end position="206"/>
    </location>
</feature>
<feature type="compositionally biased region" description="Acidic residues" evidence="3">
    <location>
        <begin position="62"/>
        <end position="74"/>
    </location>
</feature>
<dbReference type="GO" id="GO:0005634">
    <property type="term" value="C:nucleus"/>
    <property type="evidence" value="ECO:0007669"/>
    <property type="project" value="TreeGrafter"/>
</dbReference>
<organism evidence="5 6">
    <name type="scientific">Schizosaccharomyces octosporus (strain yFS286)</name>
    <name type="common">Fission yeast</name>
    <name type="synonym">Octosporomyces octosporus</name>
    <dbReference type="NCBI Taxonomy" id="483514"/>
    <lineage>
        <taxon>Eukaryota</taxon>
        <taxon>Fungi</taxon>
        <taxon>Dikarya</taxon>
        <taxon>Ascomycota</taxon>
        <taxon>Taphrinomycotina</taxon>
        <taxon>Schizosaccharomycetes</taxon>
        <taxon>Schizosaccharomycetales</taxon>
        <taxon>Schizosaccharomycetaceae</taxon>
        <taxon>Schizosaccharomyces</taxon>
    </lineage>
</organism>
<dbReference type="Pfam" id="PF18592">
    <property type="entry name" value="Tho1_MOS11_C"/>
    <property type="match status" value="1"/>
</dbReference>
<dbReference type="HOGENOM" id="CLU_1129636_0_0_1"/>
<feature type="compositionally biased region" description="Basic and acidic residues" evidence="3">
    <location>
        <begin position="36"/>
        <end position="54"/>
    </location>
</feature>
<dbReference type="OrthoDB" id="445357at2759"/>
<protein>
    <submittedName>
        <fullName evidence="5">RNA binding protein</fullName>
    </submittedName>
</protein>
<dbReference type="RefSeq" id="XP_013019234.1">
    <property type="nucleotide sequence ID" value="XM_013163780.1"/>
</dbReference>
<dbReference type="Pfam" id="PF02037">
    <property type="entry name" value="SAP"/>
    <property type="match status" value="1"/>
</dbReference>
<dbReference type="VEuPathDB" id="FungiDB:SOCG_03870"/>
<dbReference type="InterPro" id="IPR040746">
    <property type="entry name" value="THO1_MOS11_C"/>
</dbReference>
<evidence type="ECO:0000256" key="1">
    <source>
        <dbReference type="ARBA" id="ARBA00022553"/>
    </source>
</evidence>
<feature type="domain" description="SAP" evidence="4">
    <location>
        <begin position="4"/>
        <end position="38"/>
    </location>
</feature>
<dbReference type="Proteomes" id="UP000016088">
    <property type="component" value="Unassembled WGS sequence"/>
</dbReference>
<name>S9PRX8_SCHOY</name>
<sequence length="246" mass="27343">MTELKNLKVADLREKLAEKGLSTNGNKNELVARLTSSEEGKPEASKEDDTKNNDADLGDLAPPEDDIDWGDMDNDTAAVEEPSKPSEEEAPKTEGDKANEEPAEDQQKEKSAARETESNEKPDTNTEESTTENTKDSPNPDILAAEQNKLIERAKRFGLPMDDDNIKKAARAARFGVQTTPVAKQVNGELPRSRKGRLDKRGRQKFRQQQQDQTAGQKRKSSILEDPVEAEKARKRAERFGNASKK</sequence>
<evidence type="ECO:0000313" key="5">
    <source>
        <dbReference type="EMBL" id="EPX71936.1"/>
    </source>
</evidence>
<feature type="region of interest" description="Disordered" evidence="3">
    <location>
        <begin position="17"/>
        <end position="149"/>
    </location>
</feature>
<dbReference type="OMA" id="ETPTKKH"/>
<keyword evidence="6" id="KW-1185">Reference proteome</keyword>
<evidence type="ECO:0000259" key="4">
    <source>
        <dbReference type="PROSITE" id="PS50800"/>
    </source>
</evidence>